<protein>
    <recommendedName>
        <fullName evidence="4">Ribosome recycling factor domain-containing protein</fullName>
    </recommendedName>
</protein>
<reference evidence="6" key="1">
    <citation type="submission" date="2015-09" db="EMBL/GenBank/DDBJ databases">
        <authorList>
            <consortium name="Pathogen Informatics"/>
        </authorList>
    </citation>
    <scope>NUCLEOTIDE SEQUENCE [LARGE SCALE GENOMIC DNA]</scope>
    <source>
        <strain evidence="6">Lake Konstanz</strain>
    </source>
</reference>
<gene>
    <name evidence="5" type="ORF">BSAL_17885</name>
</gene>
<dbReference type="InterPro" id="IPR023584">
    <property type="entry name" value="Ribosome_recyc_fac_dom"/>
</dbReference>
<organism evidence="5 6">
    <name type="scientific">Bodo saltans</name>
    <name type="common">Flagellated protozoan</name>
    <dbReference type="NCBI Taxonomy" id="75058"/>
    <lineage>
        <taxon>Eukaryota</taxon>
        <taxon>Discoba</taxon>
        <taxon>Euglenozoa</taxon>
        <taxon>Kinetoplastea</taxon>
        <taxon>Metakinetoplastina</taxon>
        <taxon>Eubodonida</taxon>
        <taxon>Bodonidae</taxon>
        <taxon>Bodo</taxon>
    </lineage>
</organism>
<proteinExistence type="inferred from homology"/>
<evidence type="ECO:0000259" key="4">
    <source>
        <dbReference type="Pfam" id="PF01765"/>
    </source>
</evidence>
<dbReference type="Pfam" id="PF01765">
    <property type="entry name" value="RRF"/>
    <property type="match status" value="1"/>
</dbReference>
<accession>A0A0S4KKH0</accession>
<dbReference type="PANTHER" id="PTHR20982">
    <property type="entry name" value="RIBOSOME RECYCLING FACTOR"/>
    <property type="match status" value="1"/>
</dbReference>
<dbReference type="VEuPathDB" id="TriTrypDB:BSAL_17885"/>
<evidence type="ECO:0000256" key="2">
    <source>
        <dbReference type="ARBA" id="ARBA00022917"/>
    </source>
</evidence>
<evidence type="ECO:0000313" key="5">
    <source>
        <dbReference type="EMBL" id="CUI14848.1"/>
    </source>
</evidence>
<keyword evidence="3" id="KW-0732">Signal</keyword>
<name>A0A0S4KKH0_BODSA</name>
<dbReference type="OrthoDB" id="278167at2759"/>
<feature type="domain" description="Ribosome recycling factor" evidence="4">
    <location>
        <begin position="138"/>
        <end position="262"/>
    </location>
</feature>
<dbReference type="Gene3D" id="3.30.1360.40">
    <property type="match status" value="1"/>
</dbReference>
<dbReference type="GO" id="GO:0006412">
    <property type="term" value="P:translation"/>
    <property type="evidence" value="ECO:0007669"/>
    <property type="project" value="UniProtKB-KW"/>
</dbReference>
<feature type="signal peptide" evidence="3">
    <location>
        <begin position="1"/>
        <end position="15"/>
    </location>
</feature>
<feature type="chain" id="PRO_5011955318" description="Ribosome recycling factor domain-containing protein" evidence="3">
    <location>
        <begin position="16"/>
        <end position="268"/>
    </location>
</feature>
<evidence type="ECO:0000313" key="6">
    <source>
        <dbReference type="Proteomes" id="UP000051952"/>
    </source>
</evidence>
<evidence type="ECO:0000256" key="1">
    <source>
        <dbReference type="ARBA" id="ARBA00005912"/>
    </source>
</evidence>
<dbReference type="SUPFAM" id="SSF55194">
    <property type="entry name" value="Ribosome recycling factor, RRF"/>
    <property type="match status" value="1"/>
</dbReference>
<dbReference type="GO" id="GO:0043023">
    <property type="term" value="F:ribosomal large subunit binding"/>
    <property type="evidence" value="ECO:0007669"/>
    <property type="project" value="TreeGrafter"/>
</dbReference>
<dbReference type="GO" id="GO:0005739">
    <property type="term" value="C:mitochondrion"/>
    <property type="evidence" value="ECO:0007669"/>
    <property type="project" value="TreeGrafter"/>
</dbReference>
<dbReference type="InterPro" id="IPR036191">
    <property type="entry name" value="RRF_sf"/>
</dbReference>
<dbReference type="Gene3D" id="1.10.132.20">
    <property type="entry name" value="Ribosome-recycling factor"/>
    <property type="match status" value="1"/>
</dbReference>
<dbReference type="AlphaFoldDB" id="A0A0S4KKH0"/>
<dbReference type="Proteomes" id="UP000051952">
    <property type="component" value="Unassembled WGS sequence"/>
</dbReference>
<dbReference type="PANTHER" id="PTHR20982:SF3">
    <property type="entry name" value="MITOCHONDRIAL RIBOSOME RECYCLING FACTOR PSEUDO 1"/>
    <property type="match status" value="1"/>
</dbReference>
<dbReference type="EMBL" id="CYKH01001680">
    <property type="protein sequence ID" value="CUI14848.1"/>
    <property type="molecule type" value="Genomic_DNA"/>
</dbReference>
<keyword evidence="2" id="KW-0648">Protein biosynthesis</keyword>
<dbReference type="OMA" id="EVMSMGI"/>
<dbReference type="InterPro" id="IPR002661">
    <property type="entry name" value="Ribosome_recyc_fac"/>
</dbReference>
<sequence>MLCRIMKAHPRSIAATTVCALLPALLIQRQHFVSQTQVLWKDVKRHDYGDSRRLSFDERSDRRAGKSKDQKAAKEQLLIEAEQYAESEFPEDLERVYEKVQERASMLSLRILNIAKCIECLEMELPPGAPKTARKPLLLQVANVVKTKPNELEVTPTVTSMESTLLTRISRFDGSLLVSKEQNKIRVVVPPMTTARRDKAASDIRGLLVDFKQKVKVTRQGASKVLTSIGIDDATLRTLNDTLDSRVTEFVEDKSAEIENVAAEVVSM</sequence>
<evidence type="ECO:0000256" key="3">
    <source>
        <dbReference type="SAM" id="SignalP"/>
    </source>
</evidence>
<comment type="similarity">
    <text evidence="1">Belongs to the RRF family.</text>
</comment>
<keyword evidence="6" id="KW-1185">Reference proteome</keyword>